<comment type="function">
    <text evidence="2">Catalyzes the reversible conversion of ribose-5-phosphate to ribulose 5-phosphate.</text>
</comment>
<dbReference type="PANTHER" id="PTHR11934">
    <property type="entry name" value="RIBOSE-5-PHOSPHATE ISOMERASE"/>
    <property type="match status" value="1"/>
</dbReference>
<dbReference type="InterPro" id="IPR020672">
    <property type="entry name" value="Ribose5P_isomerase_typA_subgr"/>
</dbReference>
<comment type="pathway">
    <text evidence="2">Carbohydrate degradation; pentose phosphate pathway; D-ribose 5-phosphate from D-ribulose 5-phosphate (non-oxidative stage): step 1/1.</text>
</comment>
<reference evidence="3 4" key="1">
    <citation type="submission" date="2023-10" db="EMBL/GenBank/DDBJ databases">
        <title>179-bfca-hs.</title>
        <authorList>
            <person name="Miliotis G."/>
            <person name="Sengupta P."/>
            <person name="Hameed A."/>
            <person name="Chuvochina M."/>
            <person name="Mcdonagh F."/>
            <person name="Simpson A.C."/>
            <person name="Singh N.K."/>
            <person name="Rekha P.D."/>
            <person name="Raman K."/>
            <person name="Hugenholtz P."/>
            <person name="Venkateswaran K."/>
        </authorList>
    </citation>
    <scope>NUCLEOTIDE SEQUENCE [LARGE SCALE GENOMIC DNA]</scope>
    <source>
        <strain evidence="3 4">179-BFC-A-HS</strain>
    </source>
</reference>
<dbReference type="CDD" id="cd01398">
    <property type="entry name" value="RPI_A"/>
    <property type="match status" value="1"/>
</dbReference>
<dbReference type="NCBIfam" id="NF001924">
    <property type="entry name" value="PRK00702.1"/>
    <property type="match status" value="1"/>
</dbReference>
<dbReference type="InterPro" id="IPR004788">
    <property type="entry name" value="Ribose5P_isomerase_type_A"/>
</dbReference>
<dbReference type="Gene3D" id="3.40.50.1360">
    <property type="match status" value="1"/>
</dbReference>
<feature type="active site" description="Proton acceptor" evidence="2">
    <location>
        <position position="106"/>
    </location>
</feature>
<feature type="binding site" evidence="2">
    <location>
        <begin position="29"/>
        <end position="32"/>
    </location>
    <ligand>
        <name>substrate</name>
    </ligand>
</feature>
<dbReference type="RefSeq" id="WP_306067705.1">
    <property type="nucleotide sequence ID" value="NZ_JAROCA020000001.1"/>
</dbReference>
<keyword evidence="4" id="KW-1185">Reference proteome</keyword>
<dbReference type="HAMAP" id="MF_00170">
    <property type="entry name" value="Rib_5P_isom_A"/>
    <property type="match status" value="1"/>
</dbReference>
<dbReference type="NCBIfam" id="TIGR00021">
    <property type="entry name" value="rpiA"/>
    <property type="match status" value="1"/>
</dbReference>
<evidence type="ECO:0000313" key="4">
    <source>
        <dbReference type="Proteomes" id="UP001228376"/>
    </source>
</evidence>
<feature type="binding site" evidence="2">
    <location>
        <position position="124"/>
    </location>
    <ligand>
        <name>substrate</name>
    </ligand>
</feature>
<feature type="binding site" evidence="2">
    <location>
        <begin position="84"/>
        <end position="87"/>
    </location>
    <ligand>
        <name>substrate</name>
    </ligand>
</feature>
<proteinExistence type="inferred from homology"/>
<dbReference type="Gene3D" id="3.30.70.260">
    <property type="match status" value="1"/>
</dbReference>
<dbReference type="SUPFAM" id="SSF75445">
    <property type="entry name" value="D-ribose-5-phosphate isomerase (RpiA), lid domain"/>
    <property type="match status" value="1"/>
</dbReference>
<evidence type="ECO:0000256" key="1">
    <source>
        <dbReference type="ARBA" id="ARBA00023235"/>
    </source>
</evidence>
<dbReference type="Pfam" id="PF06026">
    <property type="entry name" value="Rib_5-P_isom_A"/>
    <property type="match status" value="1"/>
</dbReference>
<organism evidence="3 4">
    <name type="scientific">Tigheibacillus jepli</name>
    <dbReference type="NCBI Taxonomy" id="3035914"/>
    <lineage>
        <taxon>Bacteria</taxon>
        <taxon>Bacillati</taxon>
        <taxon>Bacillota</taxon>
        <taxon>Bacilli</taxon>
        <taxon>Bacillales</taxon>
        <taxon>Bacillaceae</taxon>
        <taxon>Tigheibacillus</taxon>
    </lineage>
</organism>
<dbReference type="InterPro" id="IPR037171">
    <property type="entry name" value="NagB/RpiA_transferase-like"/>
</dbReference>
<dbReference type="GO" id="GO:0004751">
    <property type="term" value="F:ribose-5-phosphate isomerase activity"/>
    <property type="evidence" value="ECO:0007669"/>
    <property type="project" value="UniProtKB-EC"/>
</dbReference>
<dbReference type="Proteomes" id="UP001228376">
    <property type="component" value="Unassembled WGS sequence"/>
</dbReference>
<sequence>MDQVNQLKKAVGDKAAEFVESGMTLGLGSGSTVYYFLKKLAEFVKDGMKIQGVPTSFQTAAWAKKFGIPLTHLASGKRVDLAVDGADEIDPHFNLIKGGGGCLLREKIVAANAKCLIIIADETKQVATLGKFGLPVEVVPFGSEIIADYIRDLGGTAKMRTLENGDPFVSDNGNYLFDCDFGLIDDPGQLHNELKSLVGVVETGLFIQMTDTILIGKENEVKVLKK</sequence>
<dbReference type="PANTHER" id="PTHR11934:SF0">
    <property type="entry name" value="RIBOSE-5-PHOSPHATE ISOMERASE"/>
    <property type="match status" value="1"/>
</dbReference>
<gene>
    <name evidence="2 3" type="primary">rpiA</name>
    <name evidence="3" type="ORF">P5G51_005445</name>
</gene>
<name>A0ABU5CFC5_9BACI</name>
<dbReference type="EC" id="5.3.1.6" evidence="2"/>
<dbReference type="SUPFAM" id="SSF100950">
    <property type="entry name" value="NagB/RpiA/CoA transferase-like"/>
    <property type="match status" value="1"/>
</dbReference>
<evidence type="ECO:0000256" key="2">
    <source>
        <dbReference type="HAMAP-Rule" id="MF_00170"/>
    </source>
</evidence>
<evidence type="ECO:0000313" key="3">
    <source>
        <dbReference type="EMBL" id="MDY0404915.1"/>
    </source>
</evidence>
<accession>A0ABU5CFC5</accession>
<comment type="catalytic activity">
    <reaction evidence="2">
        <text>aldehydo-D-ribose 5-phosphate = D-ribulose 5-phosphate</text>
        <dbReference type="Rhea" id="RHEA:14657"/>
        <dbReference type="ChEBI" id="CHEBI:58121"/>
        <dbReference type="ChEBI" id="CHEBI:58273"/>
        <dbReference type="EC" id="5.3.1.6"/>
    </reaction>
</comment>
<protein>
    <recommendedName>
        <fullName evidence="2">Ribose-5-phosphate isomerase A</fullName>
        <ecNumber evidence="2">5.3.1.6</ecNumber>
    </recommendedName>
    <alternativeName>
        <fullName evidence="2">Phosphoriboisomerase A</fullName>
        <shortName evidence="2">PRI</shortName>
    </alternativeName>
</protein>
<keyword evidence="1 2" id="KW-0413">Isomerase</keyword>
<dbReference type="EMBL" id="JAROCA020000001">
    <property type="protein sequence ID" value="MDY0404915.1"/>
    <property type="molecule type" value="Genomic_DNA"/>
</dbReference>
<comment type="subunit">
    <text evidence="2">Homodimer.</text>
</comment>
<comment type="caution">
    <text evidence="3">The sequence shown here is derived from an EMBL/GenBank/DDBJ whole genome shotgun (WGS) entry which is preliminary data.</text>
</comment>
<feature type="binding site" evidence="2">
    <location>
        <begin position="97"/>
        <end position="100"/>
    </location>
    <ligand>
        <name>substrate</name>
    </ligand>
</feature>
<comment type="similarity">
    <text evidence="2">Belongs to the ribose 5-phosphate isomerase family.</text>
</comment>